<keyword evidence="3" id="KW-0413">Isomerase</keyword>
<evidence type="ECO:0000256" key="1">
    <source>
        <dbReference type="PIRSR" id="PIRSR613078-1"/>
    </source>
</evidence>
<comment type="caution">
    <text evidence="3">The sequence shown here is derived from an EMBL/GenBank/DDBJ whole genome shotgun (WGS) entry which is preliminary data.</text>
</comment>
<gene>
    <name evidence="3" type="ORF">HNP55_001488</name>
</gene>
<feature type="binding site" evidence="2">
    <location>
        <position position="63"/>
    </location>
    <ligand>
        <name>substrate</name>
    </ligand>
</feature>
<dbReference type="PANTHER" id="PTHR48100">
    <property type="entry name" value="BROAD-SPECIFICITY PHOSPHATASE YOR283W-RELATED"/>
    <property type="match status" value="1"/>
</dbReference>
<dbReference type="GO" id="GO:0004619">
    <property type="term" value="F:phosphoglycerate mutase activity"/>
    <property type="evidence" value="ECO:0007669"/>
    <property type="project" value="UniProtKB-EC"/>
</dbReference>
<dbReference type="InterPro" id="IPR029033">
    <property type="entry name" value="His_PPase_superfam"/>
</dbReference>
<dbReference type="InterPro" id="IPR050275">
    <property type="entry name" value="PGM_Phosphatase"/>
</dbReference>
<dbReference type="SMART" id="SM00855">
    <property type="entry name" value="PGAM"/>
    <property type="match status" value="1"/>
</dbReference>
<feature type="active site" description="Proton donor/acceptor" evidence="1">
    <location>
        <position position="87"/>
    </location>
</feature>
<name>A0A840L874_9BURK</name>
<dbReference type="CDD" id="cd07067">
    <property type="entry name" value="HP_PGM_like"/>
    <property type="match status" value="1"/>
</dbReference>
<evidence type="ECO:0000256" key="2">
    <source>
        <dbReference type="PIRSR" id="PIRSR613078-2"/>
    </source>
</evidence>
<organism evidence="3 4">
    <name type="scientific">Roseateles oligotrophus</name>
    <dbReference type="NCBI Taxonomy" id="1769250"/>
    <lineage>
        <taxon>Bacteria</taxon>
        <taxon>Pseudomonadati</taxon>
        <taxon>Pseudomonadota</taxon>
        <taxon>Betaproteobacteria</taxon>
        <taxon>Burkholderiales</taxon>
        <taxon>Sphaerotilaceae</taxon>
        <taxon>Roseateles</taxon>
    </lineage>
</organism>
<evidence type="ECO:0000313" key="4">
    <source>
        <dbReference type="Proteomes" id="UP000562027"/>
    </source>
</evidence>
<keyword evidence="4" id="KW-1185">Reference proteome</keyword>
<reference evidence="3 4" key="1">
    <citation type="submission" date="2020-08" db="EMBL/GenBank/DDBJ databases">
        <title>Functional genomics of gut bacteria from endangered species of beetles.</title>
        <authorList>
            <person name="Carlos-Shanley C."/>
        </authorList>
    </citation>
    <scope>NUCLEOTIDE SEQUENCE [LARGE SCALE GENOMIC DNA]</scope>
    <source>
        <strain evidence="3 4">S00239</strain>
    </source>
</reference>
<dbReference type="Pfam" id="PF00300">
    <property type="entry name" value="His_Phos_1"/>
    <property type="match status" value="1"/>
</dbReference>
<dbReference type="GO" id="GO:0016791">
    <property type="term" value="F:phosphatase activity"/>
    <property type="evidence" value="ECO:0007669"/>
    <property type="project" value="TreeGrafter"/>
</dbReference>
<sequence>MSLDGSTRILAIRHGETAWNREARIQGQLDIPLNETGQAQAQRLALALLDEGIDALYASDLSRARQTAAALAAQTGLDLRLDAQLRERSFGVFEGHSWPEIAARWPAQSEAWRRRDADFGAPGGEVLQDFYSRSVAAFERVARAHPGQTVAVVTHGGVLDCLRRAASRQSLSAVRSWKLGNAAINRLLYSPEGFTVVGWNDEFHLDGLLPLASNQDEPKPARA</sequence>
<dbReference type="EMBL" id="JACHLP010000002">
    <property type="protein sequence ID" value="MBB4842973.1"/>
    <property type="molecule type" value="Genomic_DNA"/>
</dbReference>
<dbReference type="GO" id="GO:0005737">
    <property type="term" value="C:cytoplasm"/>
    <property type="evidence" value="ECO:0007669"/>
    <property type="project" value="TreeGrafter"/>
</dbReference>
<dbReference type="SUPFAM" id="SSF53254">
    <property type="entry name" value="Phosphoglycerate mutase-like"/>
    <property type="match status" value="1"/>
</dbReference>
<dbReference type="Gene3D" id="3.40.50.1240">
    <property type="entry name" value="Phosphoglycerate mutase-like"/>
    <property type="match status" value="1"/>
</dbReference>
<feature type="active site" description="Tele-phosphohistidine intermediate" evidence="1">
    <location>
        <position position="14"/>
    </location>
</feature>
<proteinExistence type="predicted"/>
<dbReference type="PANTHER" id="PTHR48100:SF1">
    <property type="entry name" value="HISTIDINE PHOSPHATASE FAMILY PROTEIN-RELATED"/>
    <property type="match status" value="1"/>
</dbReference>
<feature type="binding site" evidence="2">
    <location>
        <begin position="13"/>
        <end position="20"/>
    </location>
    <ligand>
        <name>substrate</name>
    </ligand>
</feature>
<dbReference type="InterPro" id="IPR013078">
    <property type="entry name" value="His_Pase_superF_clade-1"/>
</dbReference>
<dbReference type="AlphaFoldDB" id="A0A840L874"/>
<feature type="binding site" evidence="2">
    <location>
        <begin position="113"/>
        <end position="114"/>
    </location>
    <ligand>
        <name>substrate</name>
    </ligand>
</feature>
<accession>A0A840L874</accession>
<protein>
    <submittedName>
        <fullName evidence="3">Putative phosphoglycerate mutase</fullName>
        <ecNumber evidence="3">5.4.2.12</ecNumber>
    </submittedName>
</protein>
<dbReference type="Proteomes" id="UP000562027">
    <property type="component" value="Unassembled WGS sequence"/>
</dbReference>
<dbReference type="EC" id="5.4.2.12" evidence="3"/>
<evidence type="ECO:0000313" key="3">
    <source>
        <dbReference type="EMBL" id="MBB4842973.1"/>
    </source>
</evidence>